<comment type="caution">
    <text evidence="1">The sequence shown here is derived from an EMBL/GenBank/DDBJ whole genome shotgun (WGS) entry which is preliminary data.</text>
</comment>
<proteinExistence type="predicted"/>
<evidence type="ECO:0000313" key="1">
    <source>
        <dbReference type="EMBL" id="KJY77520.1"/>
    </source>
</evidence>
<sequence>MTDLIEMSKVIGTGLENQQCQMSLQKVAGEGQFWSYRSDSKSGIWCSHSDWNQGVTEITAIESLSMIPEDLFPTLVAAMFSAVSIPFVRDISTQGAECCLLDGIYPVVQCQGYQFVLVGFSAAWLKRLTTHWTHYSGESIKVSVPLVAGYTTDIEPISQGNGVWLKEGVDPDEGKAILWWDKPLAIVQFEREQTWSVEQVFAPYSFSEAVSYVQVASLEVDLPTLLQLVEGQTIEAPLTCETACKLVSGNHCITSGELLVSHDGVVFYANNTHTEAA</sequence>
<protein>
    <submittedName>
        <fullName evidence="1">Uncharacterized protein</fullName>
    </submittedName>
</protein>
<dbReference type="EMBL" id="JXXR01000001">
    <property type="protein sequence ID" value="KJY77520.1"/>
    <property type="molecule type" value="Genomic_DNA"/>
</dbReference>
<name>A0A837GCV2_9VIBR</name>
<dbReference type="AlphaFoldDB" id="A0A837GCV2"/>
<gene>
    <name evidence="1" type="ORF">TW71_00360</name>
</gene>
<dbReference type="RefSeq" id="WP_045984600.1">
    <property type="nucleotide sequence ID" value="NZ_CP063051.1"/>
</dbReference>
<accession>A0A837GCV2</accession>
<reference evidence="1" key="1">
    <citation type="journal article" date="2015" name="BMC Genomics">
        <title>Genome mining reveals unlocked bioactive potential of marine Gram-negative bacteria.</title>
        <authorList>
            <person name="Machado H."/>
            <person name="Sonnenschein E.C."/>
            <person name="Melchiorsen J."/>
            <person name="Gram L."/>
        </authorList>
    </citation>
    <scope>NUCLEOTIDE SEQUENCE</scope>
    <source>
        <strain evidence="1">S2052</strain>
    </source>
</reference>
<organism evidence="1">
    <name type="scientific">Vibrio coralliilyticus</name>
    <dbReference type="NCBI Taxonomy" id="190893"/>
    <lineage>
        <taxon>Bacteria</taxon>
        <taxon>Pseudomonadati</taxon>
        <taxon>Pseudomonadota</taxon>
        <taxon>Gammaproteobacteria</taxon>
        <taxon>Vibrionales</taxon>
        <taxon>Vibrionaceae</taxon>
        <taxon>Vibrio</taxon>
    </lineage>
</organism>